<organism evidence="3 4">
    <name type="scientific">Larsenimonas suaedae</name>
    <dbReference type="NCBI Taxonomy" id="1851019"/>
    <lineage>
        <taxon>Bacteria</taxon>
        <taxon>Pseudomonadati</taxon>
        <taxon>Pseudomonadota</taxon>
        <taxon>Gammaproteobacteria</taxon>
        <taxon>Oceanospirillales</taxon>
        <taxon>Halomonadaceae</taxon>
        <taxon>Larsenimonas</taxon>
    </lineage>
</organism>
<gene>
    <name evidence="3" type="ORF">QC825_08105</name>
</gene>
<feature type="transmembrane region" description="Helical" evidence="1">
    <location>
        <begin position="12"/>
        <end position="34"/>
    </location>
</feature>
<dbReference type="SUPFAM" id="SSF69593">
    <property type="entry name" value="Glycerol-3-phosphate (1)-acyltransferase"/>
    <property type="match status" value="1"/>
</dbReference>
<name>A0ABU1GVF2_9GAMM</name>
<protein>
    <submittedName>
        <fullName evidence="3">Acetyltransferase</fullName>
    </submittedName>
</protein>
<dbReference type="PANTHER" id="PTHR10983">
    <property type="entry name" value="1-ACYLGLYCEROL-3-PHOSPHATE ACYLTRANSFERASE-RELATED"/>
    <property type="match status" value="1"/>
</dbReference>
<feature type="domain" description="Phospholipid/glycerol acyltransferase" evidence="2">
    <location>
        <begin position="84"/>
        <end position="206"/>
    </location>
</feature>
<keyword evidence="4" id="KW-1185">Reference proteome</keyword>
<dbReference type="InterPro" id="IPR002123">
    <property type="entry name" value="Plipid/glycerol_acylTrfase"/>
</dbReference>
<sequence>MFFIKGCASLCFLTVNTLVCALPFYVLALLKLVLPIHRVRNTIIGGLNRIALVWIALNTFWIRTVLKPTLHVSGAIPNARDQWWVVIANHRSWTDILLLQYALQQSTAPPRFFIKRELIWIPVIGLAFWALEFPMLNRGKGGRKAAEKDLEATRRLCRHALERPITIYNFVEGTRFTPQKRLQQKSPFTHLLRPKAGGLSIVLSLLGSRLSGILDATLDYQHGSTRFWDFLCGRSGILRIHIDRLPLKPWMTDTHILEFERKKRFHAWVNALWHDKDRRLS</sequence>
<dbReference type="Proteomes" id="UP001269375">
    <property type="component" value="Unassembled WGS sequence"/>
</dbReference>
<dbReference type="RefSeq" id="WP_251589973.1">
    <property type="nucleotide sequence ID" value="NZ_JAMLJI010000001.1"/>
</dbReference>
<keyword evidence="1" id="KW-0812">Transmembrane</keyword>
<evidence type="ECO:0000313" key="3">
    <source>
        <dbReference type="EMBL" id="MDR5896029.1"/>
    </source>
</evidence>
<evidence type="ECO:0000313" key="4">
    <source>
        <dbReference type="Proteomes" id="UP001269375"/>
    </source>
</evidence>
<accession>A0ABU1GVF2</accession>
<dbReference type="NCBIfam" id="NF010621">
    <property type="entry name" value="PRK14014.1"/>
    <property type="match status" value="1"/>
</dbReference>
<dbReference type="CDD" id="cd07990">
    <property type="entry name" value="LPLAT_LCLAT1-like"/>
    <property type="match status" value="1"/>
</dbReference>
<evidence type="ECO:0000259" key="2">
    <source>
        <dbReference type="SMART" id="SM00563"/>
    </source>
</evidence>
<dbReference type="Pfam" id="PF01553">
    <property type="entry name" value="Acyltransferase"/>
    <property type="match status" value="1"/>
</dbReference>
<dbReference type="SMART" id="SM00563">
    <property type="entry name" value="PlsC"/>
    <property type="match status" value="1"/>
</dbReference>
<dbReference type="PANTHER" id="PTHR10983:SF16">
    <property type="entry name" value="LYSOCARDIOLIPIN ACYLTRANSFERASE 1"/>
    <property type="match status" value="1"/>
</dbReference>
<reference evidence="3 4" key="1">
    <citation type="submission" date="2023-04" db="EMBL/GenBank/DDBJ databases">
        <title>A long-awaited taxogenomic arrangement of the family Halomonadaceae.</title>
        <authorList>
            <person name="De La Haba R."/>
            <person name="Chuvochina M."/>
            <person name="Wittouck S."/>
            <person name="Arahal D.R."/>
            <person name="Sanchez-Porro C."/>
            <person name="Hugenholtz P."/>
            <person name="Ventosa A."/>
        </authorList>
    </citation>
    <scope>NUCLEOTIDE SEQUENCE [LARGE SCALE GENOMIC DNA]</scope>
    <source>
        <strain evidence="3 4">DSM 22428</strain>
    </source>
</reference>
<keyword evidence="1" id="KW-1133">Transmembrane helix</keyword>
<comment type="caution">
    <text evidence="3">The sequence shown here is derived from an EMBL/GenBank/DDBJ whole genome shotgun (WGS) entry which is preliminary data.</text>
</comment>
<evidence type="ECO:0000256" key="1">
    <source>
        <dbReference type="SAM" id="Phobius"/>
    </source>
</evidence>
<dbReference type="EMBL" id="JARWAO010000003">
    <property type="protein sequence ID" value="MDR5896029.1"/>
    <property type="molecule type" value="Genomic_DNA"/>
</dbReference>
<keyword evidence="1" id="KW-0472">Membrane</keyword>
<proteinExistence type="predicted"/>